<organism evidence="9 10">
    <name type="scientific">Anaerolinea thermophila</name>
    <dbReference type="NCBI Taxonomy" id="167964"/>
    <lineage>
        <taxon>Bacteria</taxon>
        <taxon>Bacillati</taxon>
        <taxon>Chloroflexota</taxon>
        <taxon>Anaerolineae</taxon>
        <taxon>Anaerolineales</taxon>
        <taxon>Anaerolineaceae</taxon>
        <taxon>Anaerolinea</taxon>
    </lineage>
</organism>
<comment type="similarity">
    <text evidence="1">Belongs to the RecJ family.</text>
</comment>
<dbReference type="GO" id="GO:0003676">
    <property type="term" value="F:nucleic acid binding"/>
    <property type="evidence" value="ECO:0007669"/>
    <property type="project" value="InterPro"/>
</dbReference>
<keyword evidence="4" id="KW-0378">Hydrolase</keyword>
<dbReference type="InterPro" id="IPR051673">
    <property type="entry name" value="SSDNA_exonuclease_RecJ"/>
</dbReference>
<reference evidence="9 10" key="1">
    <citation type="journal article" date="2015" name="MBio">
        <title>Genome-Resolved Metagenomic Analysis Reveals Roles for Candidate Phyla and Other Microbial Community Members in Biogeochemical Transformations in Oil Reservoirs.</title>
        <authorList>
            <person name="Hu P."/>
            <person name="Tom L."/>
            <person name="Singh A."/>
            <person name="Thomas B.C."/>
            <person name="Baker B.J."/>
            <person name="Piceno Y.M."/>
            <person name="Andersen G.L."/>
            <person name="Banfield J.F."/>
        </authorList>
    </citation>
    <scope>NUCLEOTIDE SEQUENCE [LARGE SCALE GENOMIC DNA]</scope>
    <source>
        <strain evidence="9">46_16</strain>
    </source>
</reference>
<dbReference type="Pfam" id="PF01368">
    <property type="entry name" value="DHH"/>
    <property type="match status" value="1"/>
</dbReference>
<sequence>MRWIKPQPILIPDELQPYYDQSPYLAEALAKKGILDAAHAIPFLDYTQYIPTDPSELPGVDAGTARILQAIEKKEKVGIWGDFDVDGQTSTALLVSFFREHSLPVSYHIPIRSAESHGILQRPLEKFLAQGIDLLITCDTGISAHEALELAAQKGVDVIITDHHTPSEILPKCLAAINPHFVEQDHPFANLSGVGTAYILTKKIAMLLGEEDKWERTSLDLVALGTIADVAPLTKENRYMVQFGLDLLRKNTRLGIKELLAAAETVMDTLDEQDVGFTIAPRLNAMGRLGDANPMVEFLLTDDIALARRVATELEGLNNQRKMLVNQVYQAAEQQIEQDDTFEKKNIIILWNENWPAGILGIVANHLASFYGKPAILLTGGKDGSLKGSARSIEGINITDLIAEQKDLLLSFGGHAMAAGLALPKENLDLFKQRVNASIASIQDIDQLEAVLAIDAYLPLENVTESFMQVLDSLAPFGAGNASPVFVAEDLQINTQAYIDRDKVHRSIKVSTTQAQEYEIKWWHAFNNPLPDGRFDLAYRVHRNVFRGVESIQIEWIDAQLSQEQPLALKQTTPTITTFDFRHKQNQLDMLNRLMQEEGMVCWAETLAIPISATYSRLDIPPCEKLALLQLPPSAAILKQIFARAHPRTVFFFNLPVKKMDIQTYLQTLLGMIKFALREKEGKVSLEQYAALTGSTPEMVKLGLQIIRAQGQISMTALDEDMHVITTTKQIVDPTTASMYQEKLISAFKQAQAFQRFLMRVSPHSIIQDYYEEGKNN</sequence>
<feature type="domain" description="DDH" evidence="6">
    <location>
        <begin position="76"/>
        <end position="226"/>
    </location>
</feature>
<dbReference type="InterPro" id="IPR001667">
    <property type="entry name" value="DDH_dom"/>
</dbReference>
<keyword evidence="3" id="KW-0540">Nuclease</keyword>
<dbReference type="PANTHER" id="PTHR30255">
    <property type="entry name" value="SINGLE-STRANDED-DNA-SPECIFIC EXONUCLEASE RECJ"/>
    <property type="match status" value="1"/>
</dbReference>
<dbReference type="Gene3D" id="3.90.1640.30">
    <property type="match status" value="1"/>
</dbReference>
<dbReference type="Gene3D" id="3.10.310.30">
    <property type="match status" value="1"/>
</dbReference>
<dbReference type="InterPro" id="IPR003156">
    <property type="entry name" value="DHHA1_dom"/>
</dbReference>
<evidence type="ECO:0000259" key="7">
    <source>
        <dbReference type="Pfam" id="PF02272"/>
    </source>
</evidence>
<dbReference type="GO" id="GO:0008409">
    <property type="term" value="F:5'-3' exonuclease activity"/>
    <property type="evidence" value="ECO:0007669"/>
    <property type="project" value="InterPro"/>
</dbReference>
<keyword evidence="5 9" id="KW-0269">Exonuclease</keyword>
<dbReference type="SUPFAM" id="SSF64182">
    <property type="entry name" value="DHH phosphoesterases"/>
    <property type="match status" value="1"/>
</dbReference>
<evidence type="ECO:0000259" key="6">
    <source>
        <dbReference type="Pfam" id="PF01368"/>
    </source>
</evidence>
<dbReference type="PANTHER" id="PTHR30255:SF2">
    <property type="entry name" value="SINGLE-STRANDED-DNA-SPECIFIC EXONUCLEASE RECJ"/>
    <property type="match status" value="1"/>
</dbReference>
<evidence type="ECO:0000256" key="5">
    <source>
        <dbReference type="ARBA" id="ARBA00022839"/>
    </source>
</evidence>
<evidence type="ECO:0000313" key="10">
    <source>
        <dbReference type="Proteomes" id="UP000064249"/>
    </source>
</evidence>
<evidence type="ECO:0000256" key="1">
    <source>
        <dbReference type="ARBA" id="ARBA00005915"/>
    </source>
</evidence>
<comment type="caution">
    <text evidence="9">The sequence shown here is derived from an EMBL/GenBank/DDBJ whole genome shotgun (WGS) entry which is preliminary data.</text>
</comment>
<evidence type="ECO:0000256" key="4">
    <source>
        <dbReference type="ARBA" id="ARBA00022801"/>
    </source>
</evidence>
<protein>
    <recommendedName>
        <fullName evidence="2">Single-stranded-DNA-specific exonuclease RecJ</fullName>
    </recommendedName>
</protein>
<evidence type="ECO:0000313" key="9">
    <source>
        <dbReference type="EMBL" id="KUK47122.1"/>
    </source>
</evidence>
<feature type="domain" description="RecJ OB" evidence="8">
    <location>
        <begin position="454"/>
        <end position="557"/>
    </location>
</feature>
<dbReference type="Pfam" id="PF02272">
    <property type="entry name" value="DHHA1"/>
    <property type="match status" value="1"/>
</dbReference>
<dbReference type="GO" id="GO:0006310">
    <property type="term" value="P:DNA recombination"/>
    <property type="evidence" value="ECO:0007669"/>
    <property type="project" value="InterPro"/>
</dbReference>
<dbReference type="InterPro" id="IPR004610">
    <property type="entry name" value="RecJ"/>
</dbReference>
<gene>
    <name evidence="9" type="ORF">XD73_0068</name>
</gene>
<accession>A0A101FZ13</accession>
<dbReference type="Proteomes" id="UP000064249">
    <property type="component" value="Unassembled WGS sequence"/>
</dbReference>
<dbReference type="PATRIC" id="fig|167964.4.peg.360"/>
<feature type="domain" description="DHHA1" evidence="7">
    <location>
        <begin position="346"/>
        <end position="439"/>
    </location>
</feature>
<dbReference type="GO" id="GO:0006281">
    <property type="term" value="P:DNA repair"/>
    <property type="evidence" value="ECO:0007669"/>
    <property type="project" value="InterPro"/>
</dbReference>
<dbReference type="AlphaFoldDB" id="A0A101FZ13"/>
<dbReference type="NCBIfam" id="TIGR00644">
    <property type="entry name" value="recJ"/>
    <property type="match status" value="1"/>
</dbReference>
<dbReference type="InterPro" id="IPR038763">
    <property type="entry name" value="DHH_sf"/>
</dbReference>
<dbReference type="EMBL" id="LGFU01000001">
    <property type="protein sequence ID" value="KUK47122.1"/>
    <property type="molecule type" value="Genomic_DNA"/>
</dbReference>
<evidence type="ECO:0000256" key="3">
    <source>
        <dbReference type="ARBA" id="ARBA00022722"/>
    </source>
</evidence>
<dbReference type="Pfam" id="PF17768">
    <property type="entry name" value="RecJ_OB"/>
    <property type="match status" value="1"/>
</dbReference>
<evidence type="ECO:0000259" key="8">
    <source>
        <dbReference type="Pfam" id="PF17768"/>
    </source>
</evidence>
<dbReference type="InterPro" id="IPR041122">
    <property type="entry name" value="RecJ_OB"/>
</dbReference>
<evidence type="ECO:0000256" key="2">
    <source>
        <dbReference type="ARBA" id="ARBA00019841"/>
    </source>
</evidence>
<name>A0A101FZ13_9CHLR</name>
<proteinExistence type="inferred from homology"/>